<dbReference type="SUPFAM" id="SSF55729">
    <property type="entry name" value="Acyl-CoA N-acyltransferases (Nat)"/>
    <property type="match status" value="1"/>
</dbReference>
<dbReference type="EMBL" id="CM017875">
    <property type="protein sequence ID" value="KAG1339082.1"/>
    <property type="molecule type" value="Genomic_DNA"/>
</dbReference>
<dbReference type="GO" id="GO:0003714">
    <property type="term" value="F:transcription corepressor activity"/>
    <property type="evidence" value="ECO:0007669"/>
    <property type="project" value="InterPro"/>
</dbReference>
<comment type="caution">
    <text evidence="2">The sequence shown here is derived from an EMBL/GenBank/DDBJ whole genome shotgun (WGS) entry which is preliminary data.</text>
</comment>
<reference evidence="2" key="1">
    <citation type="journal article" date="2017" name="Gigascience">
        <title>The genome draft of coconut (Cocos nucifera).</title>
        <authorList>
            <person name="Xiao Y."/>
            <person name="Xu P."/>
            <person name="Fan H."/>
            <person name="Baudouin L."/>
            <person name="Xia W."/>
            <person name="Bocs S."/>
            <person name="Xu J."/>
            <person name="Li Q."/>
            <person name="Guo A."/>
            <person name="Zhou L."/>
            <person name="Li J."/>
            <person name="Wu Y."/>
            <person name="Ma Z."/>
            <person name="Armero A."/>
            <person name="Issali A.E."/>
            <person name="Liu N."/>
            <person name="Peng M."/>
            <person name="Yang Y."/>
        </authorList>
    </citation>
    <scope>NUCLEOTIDE SEQUENCE</scope>
    <source>
        <tissue evidence="2">Spear leaf of Hainan Tall coconut</tissue>
    </source>
</reference>
<proteinExistence type="predicted"/>
<accession>A0A8K0N0V1</accession>
<dbReference type="AlphaFoldDB" id="A0A8K0N0V1"/>
<reference evidence="2" key="2">
    <citation type="submission" date="2019-07" db="EMBL/GenBank/DDBJ databases">
        <authorList>
            <person name="Yang Y."/>
            <person name="Bocs S."/>
            <person name="Baudouin L."/>
        </authorList>
    </citation>
    <scope>NUCLEOTIDE SEQUENCE</scope>
    <source>
        <tissue evidence="2">Spear leaf of Hainan Tall coconut</tissue>
    </source>
</reference>
<dbReference type="InterPro" id="IPR056511">
    <property type="entry name" value="IDM1_C"/>
</dbReference>
<name>A0A8K0N0V1_COCNU</name>
<dbReference type="InterPro" id="IPR016181">
    <property type="entry name" value="Acyl_CoA_acyltransferase"/>
</dbReference>
<dbReference type="InterPro" id="IPR000182">
    <property type="entry name" value="GNAT_dom"/>
</dbReference>
<feature type="domain" description="N-acetyltransferase" evidence="1">
    <location>
        <begin position="4"/>
        <end position="153"/>
    </location>
</feature>
<organism evidence="2 3">
    <name type="scientific">Cocos nucifera</name>
    <name type="common">Coconut palm</name>
    <dbReference type="NCBI Taxonomy" id="13894"/>
    <lineage>
        <taxon>Eukaryota</taxon>
        <taxon>Viridiplantae</taxon>
        <taxon>Streptophyta</taxon>
        <taxon>Embryophyta</taxon>
        <taxon>Tracheophyta</taxon>
        <taxon>Spermatophyta</taxon>
        <taxon>Magnoliopsida</taxon>
        <taxon>Liliopsida</taxon>
        <taxon>Arecaceae</taxon>
        <taxon>Arecoideae</taxon>
        <taxon>Cocoseae</taxon>
        <taxon>Attaleinae</taxon>
        <taxon>Cocos</taxon>
    </lineage>
</organism>
<dbReference type="GO" id="GO:0016747">
    <property type="term" value="F:acyltransferase activity, transferring groups other than amino-acyl groups"/>
    <property type="evidence" value="ECO:0007669"/>
    <property type="project" value="InterPro"/>
</dbReference>
<dbReference type="Pfam" id="PF23209">
    <property type="entry name" value="IDM1_C"/>
    <property type="match status" value="1"/>
</dbReference>
<evidence type="ECO:0000259" key="1">
    <source>
        <dbReference type="PROSITE" id="PS51186"/>
    </source>
</evidence>
<dbReference type="PANTHER" id="PTHR46309">
    <property type="entry name" value="PHD FINGER PROTEIN 12"/>
    <property type="match status" value="1"/>
</dbReference>
<dbReference type="GO" id="GO:0005634">
    <property type="term" value="C:nucleus"/>
    <property type="evidence" value="ECO:0007669"/>
    <property type="project" value="TreeGrafter"/>
</dbReference>
<dbReference type="OrthoDB" id="1903104at2759"/>
<gene>
    <name evidence="2" type="ORF">COCNU_04G013880</name>
</gene>
<dbReference type="InterPro" id="IPR042163">
    <property type="entry name" value="PHF12"/>
</dbReference>
<dbReference type="GO" id="GO:0006357">
    <property type="term" value="P:regulation of transcription by RNA polymerase II"/>
    <property type="evidence" value="ECO:0007669"/>
    <property type="project" value="TreeGrafter"/>
</dbReference>
<dbReference type="PANTHER" id="PTHR46309:SF12">
    <property type="entry name" value="GB|AAC80581.1"/>
    <property type="match status" value="1"/>
</dbReference>
<dbReference type="Gene3D" id="3.40.630.30">
    <property type="match status" value="1"/>
</dbReference>
<dbReference type="CDD" id="cd04301">
    <property type="entry name" value="NAT_SF"/>
    <property type="match status" value="1"/>
</dbReference>
<evidence type="ECO:0000313" key="2">
    <source>
        <dbReference type="EMBL" id="KAG1339082.1"/>
    </source>
</evidence>
<keyword evidence="3" id="KW-1185">Reference proteome</keyword>
<dbReference type="PROSITE" id="PS51186">
    <property type="entry name" value="GNAT"/>
    <property type="match status" value="1"/>
</dbReference>
<evidence type="ECO:0000313" key="3">
    <source>
        <dbReference type="Proteomes" id="UP000797356"/>
    </source>
</evidence>
<dbReference type="Proteomes" id="UP000797356">
    <property type="component" value="Chromosome 4"/>
</dbReference>
<protein>
    <submittedName>
        <fullName evidence="2">Putative Chromodomain-helicase-DNA-binding protein 4</fullName>
    </submittedName>
</protein>
<sequence length="330" mass="37294">MAAMAARSNDYHAWKCNVFLGKALLIMYHTGPNQSELNRLNFWGFYTILLERGDELISVATFRVYGEKVAEMPLVGTRIQYRRQGMCRLLMNELEKLLSSLGVQKLLLPAVPQLFETWTTSFGFTKMASSDRLELSDYTLLSFQDTTMCQKLLRRTTAVLKEPRGNHNQLADISCKSDKQVDCDNYSITSEVAEIVESIRKSPSLDAGLCALPTGDTREITYQMDAAHSLPISSCRDTSVETSRDDINEQMTERIPSVVAGKCEDNRILVRTSPSTIMEKPVTDVKYKFSGKCYERNGKTGASRVHLVSSIDVRNTCNFKFIYQRRTLTA</sequence>